<dbReference type="EMBL" id="MBFR01000006">
    <property type="protein sequence ID" value="PVU97854.1"/>
    <property type="molecule type" value="Genomic_DNA"/>
</dbReference>
<accession>A0A2T9YZZ6</accession>
<comment type="caution">
    <text evidence="1">The sequence shown here is derived from an EMBL/GenBank/DDBJ whole genome shotgun (WGS) entry which is preliminary data.</text>
</comment>
<dbReference type="OrthoDB" id="5534248at2759"/>
<proteinExistence type="predicted"/>
<name>A0A2T9YZZ6_9FUNG</name>
<sequence>MTLDFESSSPSSTLGRPLFSILFDIYINDILNNVTGVSVPGITTKIPGLLFADYAVVVAEIDSKYYN</sequence>
<keyword evidence="2" id="KW-1185">Reference proteome</keyword>
<dbReference type="Proteomes" id="UP000245383">
    <property type="component" value="Unassembled WGS sequence"/>
</dbReference>
<evidence type="ECO:0008006" key="3">
    <source>
        <dbReference type="Google" id="ProtNLM"/>
    </source>
</evidence>
<protein>
    <recommendedName>
        <fullName evidence="3">Reverse transcriptase domain-containing protein</fullName>
    </recommendedName>
</protein>
<gene>
    <name evidence="1" type="ORF">BB561_000240</name>
</gene>
<evidence type="ECO:0000313" key="1">
    <source>
        <dbReference type="EMBL" id="PVU97854.1"/>
    </source>
</evidence>
<reference evidence="1 2" key="1">
    <citation type="journal article" date="2018" name="MBio">
        <title>Comparative Genomics Reveals the Core Gene Toolbox for the Fungus-Insect Symbiosis.</title>
        <authorList>
            <person name="Wang Y."/>
            <person name="Stata M."/>
            <person name="Wang W."/>
            <person name="Stajich J.E."/>
            <person name="White M.M."/>
            <person name="Moncalvo J.M."/>
        </authorList>
    </citation>
    <scope>NUCLEOTIDE SEQUENCE [LARGE SCALE GENOMIC DNA]</scope>
    <source>
        <strain evidence="1 2">SWE-8-4</strain>
    </source>
</reference>
<dbReference type="STRING" id="133385.A0A2T9YZZ6"/>
<dbReference type="AlphaFoldDB" id="A0A2T9YZZ6"/>
<evidence type="ECO:0000313" key="2">
    <source>
        <dbReference type="Proteomes" id="UP000245383"/>
    </source>
</evidence>
<organism evidence="1 2">
    <name type="scientific">Smittium simulii</name>
    <dbReference type="NCBI Taxonomy" id="133385"/>
    <lineage>
        <taxon>Eukaryota</taxon>
        <taxon>Fungi</taxon>
        <taxon>Fungi incertae sedis</taxon>
        <taxon>Zoopagomycota</taxon>
        <taxon>Kickxellomycotina</taxon>
        <taxon>Harpellomycetes</taxon>
        <taxon>Harpellales</taxon>
        <taxon>Legeriomycetaceae</taxon>
        <taxon>Smittium</taxon>
    </lineage>
</organism>